<dbReference type="Proteomes" id="UP001260715">
    <property type="component" value="Unassembled WGS sequence"/>
</dbReference>
<name>A0ABU1PIC5_9BURK</name>
<sequence>MTGSTRTYSSPIPQICGGCFSPITEKVLAAQPYKGGSIPPKRNAVTDAATSKPADIFPGETHSRVKRNALALRRIAPGSMAMAGYKIPPHPTSVASFKNASPNKVNNAGAKGKAMSEGSKVPRRPRARQGMMSINRSARKLTPRQMYICMILVVFSGAASSGRSWTLHRIRHRSQKHNAGNFSQRAFSASQNCRPFLELAAQRANASDKLISDFFHVLDNGLHHFRLAFVERRQNFGNGRPA</sequence>
<accession>A0ABU1PIC5</accession>
<evidence type="ECO:0000313" key="3">
    <source>
        <dbReference type="Proteomes" id="UP001260715"/>
    </source>
</evidence>
<organism evidence="2 3">
    <name type="scientific">Herbaspirillum frisingense</name>
    <dbReference type="NCBI Taxonomy" id="92645"/>
    <lineage>
        <taxon>Bacteria</taxon>
        <taxon>Pseudomonadati</taxon>
        <taxon>Pseudomonadota</taxon>
        <taxon>Betaproteobacteria</taxon>
        <taxon>Burkholderiales</taxon>
        <taxon>Oxalobacteraceae</taxon>
        <taxon>Herbaspirillum</taxon>
    </lineage>
</organism>
<gene>
    <name evidence="2" type="ORF">J2W50_003913</name>
</gene>
<comment type="caution">
    <text evidence="2">The sequence shown here is derived from an EMBL/GenBank/DDBJ whole genome shotgun (WGS) entry which is preliminary data.</text>
</comment>
<keyword evidence="3" id="KW-1185">Reference proteome</keyword>
<dbReference type="EMBL" id="JAVDSJ010000005">
    <property type="protein sequence ID" value="MDR6585695.1"/>
    <property type="molecule type" value="Genomic_DNA"/>
</dbReference>
<feature type="region of interest" description="Disordered" evidence="1">
    <location>
        <begin position="106"/>
        <end position="127"/>
    </location>
</feature>
<protein>
    <submittedName>
        <fullName evidence="2">Uncharacterized protein</fullName>
    </submittedName>
</protein>
<reference evidence="2 3" key="1">
    <citation type="submission" date="2023-07" db="EMBL/GenBank/DDBJ databases">
        <title>Sorghum-associated microbial communities from plants grown in Nebraska, USA.</title>
        <authorList>
            <person name="Schachtman D."/>
        </authorList>
    </citation>
    <scope>NUCLEOTIDE SEQUENCE [LARGE SCALE GENOMIC DNA]</scope>
    <source>
        <strain evidence="2 3">596</strain>
    </source>
</reference>
<evidence type="ECO:0000256" key="1">
    <source>
        <dbReference type="SAM" id="MobiDB-lite"/>
    </source>
</evidence>
<evidence type="ECO:0000313" key="2">
    <source>
        <dbReference type="EMBL" id="MDR6585695.1"/>
    </source>
</evidence>
<proteinExistence type="predicted"/>